<evidence type="ECO:0000256" key="1">
    <source>
        <dbReference type="ARBA" id="ARBA00005437"/>
    </source>
</evidence>
<gene>
    <name evidence="2" type="ORF">JCM16774_2202</name>
</gene>
<accession>A0A510JH40</accession>
<comment type="similarity">
    <text evidence="1">Belongs to the LOR family.</text>
</comment>
<name>A0A510JH40_9FUSO</name>
<sequence>MKLYMKQKVFSLNDKFTIKDEEGNDKYKVEGEIFTLGKKLHVYNMEEREIAFIEQKLMTFMPKFFVYVNGEKIIEIVKKFTFLKPKYEIIGKDWITTGDIWGHEYTISDVNNGSQIANIKKEWMTWGDSYLIDIADNQDETAVMAIILGIDAAVASQNN</sequence>
<protein>
    <recommendedName>
        <fullName evidence="4">YxjI</fullName>
    </recommendedName>
</protein>
<dbReference type="InterPro" id="IPR007612">
    <property type="entry name" value="LOR"/>
</dbReference>
<dbReference type="STRING" id="714315.GCA_000516535_02197"/>
<dbReference type="RefSeq" id="WP_051411797.1">
    <property type="nucleotide sequence ID" value="NZ_AP019822.1"/>
</dbReference>
<organism evidence="2 3">
    <name type="scientific">Pseudoleptotrichia goodfellowii</name>
    <dbReference type="NCBI Taxonomy" id="157692"/>
    <lineage>
        <taxon>Bacteria</taxon>
        <taxon>Fusobacteriati</taxon>
        <taxon>Fusobacteriota</taxon>
        <taxon>Fusobacteriia</taxon>
        <taxon>Fusobacteriales</taxon>
        <taxon>Leptotrichiaceae</taxon>
        <taxon>Pseudoleptotrichia</taxon>
    </lineage>
</organism>
<dbReference type="SUPFAM" id="SSF54518">
    <property type="entry name" value="Tubby C-terminal domain-like"/>
    <property type="match status" value="1"/>
</dbReference>
<evidence type="ECO:0008006" key="4">
    <source>
        <dbReference type="Google" id="ProtNLM"/>
    </source>
</evidence>
<evidence type="ECO:0000313" key="3">
    <source>
        <dbReference type="Proteomes" id="UP000321606"/>
    </source>
</evidence>
<dbReference type="Gene3D" id="2.40.160.200">
    <property type="entry name" value="LURP1-related"/>
    <property type="match status" value="1"/>
</dbReference>
<evidence type="ECO:0000313" key="2">
    <source>
        <dbReference type="EMBL" id="BBM37243.1"/>
    </source>
</evidence>
<dbReference type="InterPro" id="IPR038595">
    <property type="entry name" value="LOR_sf"/>
</dbReference>
<proteinExistence type="inferred from homology"/>
<dbReference type="KEGG" id="lgo:JCM16774_2202"/>
<dbReference type="Proteomes" id="UP000321606">
    <property type="component" value="Chromosome"/>
</dbReference>
<dbReference type="OrthoDB" id="652307at2"/>
<dbReference type="EMBL" id="AP019822">
    <property type="protein sequence ID" value="BBM37243.1"/>
    <property type="molecule type" value="Genomic_DNA"/>
</dbReference>
<dbReference type="InterPro" id="IPR025659">
    <property type="entry name" value="Tubby-like_C"/>
</dbReference>
<dbReference type="AlphaFoldDB" id="A0A510JH40"/>
<reference evidence="2 3" key="1">
    <citation type="submission" date="2019-07" db="EMBL/GenBank/DDBJ databases">
        <title>Complete Genome Sequence of Leptotrichia goodfellowii Strain JCM 16774.</title>
        <authorList>
            <person name="Watanabe S."/>
            <person name="Cui L."/>
        </authorList>
    </citation>
    <scope>NUCLEOTIDE SEQUENCE [LARGE SCALE GENOMIC DNA]</scope>
    <source>
        <strain evidence="2 3">JCM16774</strain>
    </source>
</reference>
<dbReference type="Pfam" id="PF04525">
    <property type="entry name" value="LOR"/>
    <property type="match status" value="1"/>
</dbReference>